<organism evidence="5 6">
    <name type="scientific">Trichoderma arundinaceum</name>
    <dbReference type="NCBI Taxonomy" id="490622"/>
    <lineage>
        <taxon>Eukaryota</taxon>
        <taxon>Fungi</taxon>
        <taxon>Dikarya</taxon>
        <taxon>Ascomycota</taxon>
        <taxon>Pezizomycotina</taxon>
        <taxon>Sordariomycetes</taxon>
        <taxon>Hypocreomycetidae</taxon>
        <taxon>Hypocreales</taxon>
        <taxon>Hypocreaceae</taxon>
        <taxon>Trichoderma</taxon>
    </lineage>
</organism>
<feature type="active site" description="Proton acceptor" evidence="3">
    <location>
        <position position="413"/>
    </location>
</feature>
<dbReference type="AlphaFoldDB" id="A0A395NDU7"/>
<dbReference type="EMBL" id="PXOA01000566">
    <property type="protein sequence ID" value="RFU74149.1"/>
    <property type="molecule type" value="Genomic_DNA"/>
</dbReference>
<dbReference type="PRINTS" id="PR00412">
    <property type="entry name" value="EPOXHYDRLASE"/>
</dbReference>
<keyword evidence="2 5" id="KW-0378">Hydrolase</keyword>
<dbReference type="PANTHER" id="PTHR21661:SF39">
    <property type="entry name" value="HYDROLASE, PUTATIVE (AFU_ORTHOLOGUE AFUA_3G08960)-RELATED"/>
    <property type="match status" value="1"/>
</dbReference>
<proteinExistence type="inferred from homology"/>
<evidence type="ECO:0000259" key="4">
    <source>
        <dbReference type="Pfam" id="PF06441"/>
    </source>
</evidence>
<dbReference type="Proteomes" id="UP000266272">
    <property type="component" value="Unassembled WGS sequence"/>
</dbReference>
<dbReference type="STRING" id="490622.A0A395NDU7"/>
<reference evidence="5 6" key="1">
    <citation type="journal article" date="2018" name="PLoS Pathog.">
        <title>Evolution of structural diversity of trichothecenes, a family of toxins produced by plant pathogenic and entomopathogenic fungi.</title>
        <authorList>
            <person name="Proctor R.H."/>
            <person name="McCormick S.P."/>
            <person name="Kim H.S."/>
            <person name="Cardoza R.E."/>
            <person name="Stanley A.M."/>
            <person name="Lindo L."/>
            <person name="Kelly A."/>
            <person name="Brown D.W."/>
            <person name="Lee T."/>
            <person name="Vaughan M.M."/>
            <person name="Alexander N.J."/>
            <person name="Busman M."/>
            <person name="Gutierrez S."/>
        </authorList>
    </citation>
    <scope>NUCLEOTIDE SEQUENCE [LARGE SCALE GENOMIC DNA]</scope>
    <source>
        <strain evidence="5 6">IBT 40837</strain>
    </source>
</reference>
<dbReference type="OrthoDB" id="7130006at2759"/>
<feature type="active site" description="Nucleophile" evidence="3">
    <location>
        <position position="208"/>
    </location>
</feature>
<evidence type="ECO:0000256" key="2">
    <source>
        <dbReference type="ARBA" id="ARBA00022801"/>
    </source>
</evidence>
<dbReference type="PANTHER" id="PTHR21661">
    <property type="entry name" value="EPOXIDE HYDROLASE 1-RELATED"/>
    <property type="match status" value="1"/>
</dbReference>
<dbReference type="InterPro" id="IPR016292">
    <property type="entry name" value="Epoxide_hydrolase"/>
</dbReference>
<dbReference type="SUPFAM" id="SSF53474">
    <property type="entry name" value="alpha/beta-Hydrolases"/>
    <property type="match status" value="1"/>
</dbReference>
<dbReference type="GO" id="GO:0097176">
    <property type="term" value="P:epoxide metabolic process"/>
    <property type="evidence" value="ECO:0007669"/>
    <property type="project" value="TreeGrafter"/>
</dbReference>
<dbReference type="Gene3D" id="3.40.50.1820">
    <property type="entry name" value="alpha/beta hydrolase"/>
    <property type="match status" value="1"/>
</dbReference>
<evidence type="ECO:0000313" key="6">
    <source>
        <dbReference type="Proteomes" id="UP000266272"/>
    </source>
</evidence>
<feature type="domain" description="Epoxide hydrolase N-terminal" evidence="4">
    <location>
        <begin position="20"/>
        <end position="139"/>
    </location>
</feature>
<dbReference type="InterPro" id="IPR029058">
    <property type="entry name" value="AB_hydrolase_fold"/>
</dbReference>
<dbReference type="Pfam" id="PF06441">
    <property type="entry name" value="EHN"/>
    <property type="match status" value="1"/>
</dbReference>
<evidence type="ECO:0000256" key="3">
    <source>
        <dbReference type="PIRSR" id="PIRSR001112-1"/>
    </source>
</evidence>
<dbReference type="InterPro" id="IPR000639">
    <property type="entry name" value="Epox_hydrolase-like"/>
</dbReference>
<gene>
    <name evidence="5" type="ORF">TARUN_8105</name>
</gene>
<accession>A0A395NDU7</accession>
<protein>
    <submittedName>
        <fullName evidence="5">Epoxide hydrolase</fullName>
    </submittedName>
</protein>
<sequence>MSSSISYGELPSSVNRETVKAFTLAIPDAELTRMNTLVQLSNIASANYENTHADKSDEFGLTREWLVAAKDRWQNHFDWRKREQLVNSFPNFKASIPVPQDDSPSGTSIDIHFTALFSKKKDAIPIAFLHGWPGSFFEFLPILKLLKEKYPDEASFPYHIIVPSLTGYGLSDPPPAERNFTLGEATWMLDHLLTKALGFTYYVAQGGDVGSFISRIMGAKYPACKAVHLNLSRVPPPSDADLDKLDEVDKAGQARNERFAATATAYALMHSTRPSTAGLVLMSNPLGLLAWIGEKFLDWSDPASFPHTPKSGDASASGDKYPYSIELMDEAIAGASLYFLAGCAHTALYPYRQFFPQGRNIAGSVHSSPFAHISAPKIFGYSSFPFEIMLSPKDWIATSGNLVFFKRHEKGGHFAALEQPAALLGDVEEFVKLLTV</sequence>
<keyword evidence="6" id="KW-1185">Reference proteome</keyword>
<dbReference type="PIRSF" id="PIRSF001112">
    <property type="entry name" value="Epoxide_hydrolase"/>
    <property type="match status" value="1"/>
</dbReference>
<name>A0A395NDU7_TRIAR</name>
<dbReference type="InterPro" id="IPR010497">
    <property type="entry name" value="Epoxide_hydro_N"/>
</dbReference>
<evidence type="ECO:0000256" key="1">
    <source>
        <dbReference type="ARBA" id="ARBA00010088"/>
    </source>
</evidence>
<comment type="similarity">
    <text evidence="1">Belongs to the peptidase S33 family.</text>
</comment>
<dbReference type="GO" id="GO:0004301">
    <property type="term" value="F:epoxide hydrolase activity"/>
    <property type="evidence" value="ECO:0007669"/>
    <property type="project" value="TreeGrafter"/>
</dbReference>
<evidence type="ECO:0000313" key="5">
    <source>
        <dbReference type="EMBL" id="RFU74149.1"/>
    </source>
</evidence>
<comment type="caution">
    <text evidence="5">The sequence shown here is derived from an EMBL/GenBank/DDBJ whole genome shotgun (WGS) entry which is preliminary data.</text>
</comment>
<feature type="active site" description="Proton donor" evidence="3">
    <location>
        <position position="351"/>
    </location>
</feature>